<dbReference type="InterPro" id="IPR014756">
    <property type="entry name" value="Ig_E-set"/>
</dbReference>
<feature type="region of interest" description="Disordered" evidence="1">
    <location>
        <begin position="854"/>
        <end position="877"/>
    </location>
</feature>
<dbReference type="SUPFAM" id="SSF81296">
    <property type="entry name" value="E set domains"/>
    <property type="match status" value="1"/>
</dbReference>
<dbReference type="CDD" id="cd02851">
    <property type="entry name" value="E_set_GO_C"/>
    <property type="match status" value="1"/>
</dbReference>
<evidence type="ECO:0000313" key="4">
    <source>
        <dbReference type="EMBL" id="MES1929481.1"/>
    </source>
</evidence>
<dbReference type="EMBL" id="APND01000003">
    <property type="protein sequence ID" value="MES1929481.1"/>
    <property type="molecule type" value="Genomic_DNA"/>
</dbReference>
<dbReference type="Pfam" id="PF09118">
    <property type="entry name" value="GO-like_E_set"/>
    <property type="match status" value="1"/>
</dbReference>
<accession>A0ABV2B0P5</accession>
<dbReference type="InterPro" id="IPR006652">
    <property type="entry name" value="Kelch_1"/>
</dbReference>
<dbReference type="PANTHER" id="PTHR32208">
    <property type="entry name" value="SECRETED PROTEIN-RELATED"/>
    <property type="match status" value="1"/>
</dbReference>
<feature type="region of interest" description="Disordered" evidence="1">
    <location>
        <begin position="37"/>
        <end position="95"/>
    </location>
</feature>
<dbReference type="Gene3D" id="2.60.40.10">
    <property type="entry name" value="Immunoglobulins"/>
    <property type="match status" value="1"/>
</dbReference>
<evidence type="ECO:0000256" key="1">
    <source>
        <dbReference type="SAM" id="MobiDB-lite"/>
    </source>
</evidence>
<dbReference type="InterPro" id="IPR013783">
    <property type="entry name" value="Ig-like_fold"/>
</dbReference>
<protein>
    <submittedName>
        <fullName evidence="4">Kelch domain protein</fullName>
    </submittedName>
</protein>
<feature type="region of interest" description="Disordered" evidence="1">
    <location>
        <begin position="748"/>
        <end position="786"/>
    </location>
</feature>
<dbReference type="InterPro" id="IPR015202">
    <property type="entry name" value="GO-like_E_set"/>
</dbReference>
<keyword evidence="2" id="KW-0732">Signal</keyword>
<keyword evidence="5" id="KW-1185">Reference proteome</keyword>
<gene>
    <name evidence="4" type="ORF">SADO_09504</name>
</gene>
<reference evidence="4 5" key="1">
    <citation type="submission" date="2013-03" db="EMBL/GenBank/DDBJ databases">
        <title>Salinisphaera dokdonensis CL-ES53 Genome Sequencing.</title>
        <authorList>
            <person name="Li C."/>
            <person name="Lai Q."/>
            <person name="Shao Z."/>
        </authorList>
    </citation>
    <scope>NUCLEOTIDE SEQUENCE [LARGE SCALE GENOMIC DNA]</scope>
    <source>
        <strain evidence="4 5">CL-ES53</strain>
    </source>
</reference>
<dbReference type="SMART" id="SM00612">
    <property type="entry name" value="Kelch"/>
    <property type="match status" value="2"/>
</dbReference>
<evidence type="ECO:0000259" key="3">
    <source>
        <dbReference type="Pfam" id="PF09118"/>
    </source>
</evidence>
<name>A0ABV2B0P5_9GAMM</name>
<feature type="domain" description="Galactose oxidase-like Early set" evidence="3">
    <location>
        <begin position="654"/>
        <end position="751"/>
    </location>
</feature>
<dbReference type="Proteomes" id="UP001460888">
    <property type="component" value="Unassembled WGS sequence"/>
</dbReference>
<dbReference type="SUPFAM" id="SSF50965">
    <property type="entry name" value="Galactose oxidase, central domain"/>
    <property type="match status" value="1"/>
</dbReference>
<dbReference type="PANTHER" id="PTHR32208:SF21">
    <property type="entry name" value="LOW QUALITY PROTEIN: ALDEHYDE OXIDASE GLOX-LIKE"/>
    <property type="match status" value="1"/>
</dbReference>
<evidence type="ECO:0000256" key="2">
    <source>
        <dbReference type="SAM" id="SignalP"/>
    </source>
</evidence>
<feature type="signal peptide" evidence="2">
    <location>
        <begin position="1"/>
        <end position="20"/>
    </location>
</feature>
<organism evidence="4 5">
    <name type="scientific">Salinisphaera dokdonensis CL-ES53</name>
    <dbReference type="NCBI Taxonomy" id="1304272"/>
    <lineage>
        <taxon>Bacteria</taxon>
        <taxon>Pseudomonadati</taxon>
        <taxon>Pseudomonadota</taxon>
        <taxon>Gammaproteobacteria</taxon>
        <taxon>Salinisphaerales</taxon>
        <taxon>Salinisphaeraceae</taxon>
        <taxon>Salinisphaera</taxon>
    </lineage>
</organism>
<dbReference type="Gene3D" id="2.130.10.80">
    <property type="entry name" value="Galactose oxidase/kelch, beta-propeller"/>
    <property type="match status" value="1"/>
</dbReference>
<dbReference type="InterPro" id="IPR037293">
    <property type="entry name" value="Gal_Oxidase_central_sf"/>
</dbReference>
<sequence>MSAAAAAALTLSVSATPALAALDGGLLGKLLNAGQSDNAGAQTEGSAEAQTDGSSMQANADASADAGNEAGSDAMAPEVGGSFSEPFAEPTITVDQEEVTTDERCIPGADGSLNCKPAAGTIAVLGDGRFVYLNALEGTENVELSIVAEFGEVSVNDQSRVLTLDENDNPTWTRPAPNDGGANPDGNDSETIARGLPGVPNGVLSTADNTDKNDGALFCADVVFLADGSMMAVGGTDYYTEPGVDGVPVGVVELEGLKSSRIFDPETNTWTQSGDMKFGRWYPSLVTMAGGDVFVASGVTKLLKPVYPEQPLNSGRNVVQTETYDIDNGTWSENGDAAQRTLPLFPRMHLLPNGQVYYNAGGQAFNPFGQAYDQALWNIVAAYDPETKNWTDLGYAGLPLKLNEVGLSQLTSTLNPTNLNADQVQSTLTELVGTTLSNPTGAIEGLLETPVDARALERVVGAGMRGSTFSAMLPMKPDANGGYHEAEFLTAGGVPTYVTVGSPGGYLPVSSSRIDTVTVNNDEMSYESRLTGPLSQPRWYGYSVVMPDNGVMVFSGGTRDGVVVPGLEGAIRQTERFDIETETWTPMATAHRPRTYHNTAVLMPDGRILVGGHSPINTAYLSFINLEGIGLADYQSRDPSFEIYTPPYAMRDDRPVIEDAPTELETDGDTFTMTVSNPDVDQVMLIRRTATTHLVDGDQRAVVLPIASKNGNELTVQMTGNPAVLPAGQYMMFASYEASDGKRVPSVSTPVGIAPNPSAQGDIDQPEPAPVEESEDGSLFTGGTGNALDGSVSPLLPVTDLLSGVTSAIPGPETAITGAPAVGEELANFGERSGGLLQETVKSLPTAGEGLVRDLTNAAGDSGDGEDDGGDTGAETP</sequence>
<feature type="chain" id="PRO_5045571099" evidence="2">
    <location>
        <begin position="21"/>
        <end position="877"/>
    </location>
</feature>
<evidence type="ECO:0000313" key="5">
    <source>
        <dbReference type="Proteomes" id="UP001460888"/>
    </source>
</evidence>
<feature type="region of interest" description="Disordered" evidence="1">
    <location>
        <begin position="165"/>
        <end position="200"/>
    </location>
</feature>
<feature type="compositionally biased region" description="Polar residues" evidence="1">
    <location>
        <begin position="37"/>
        <end position="60"/>
    </location>
</feature>
<dbReference type="InterPro" id="IPR011043">
    <property type="entry name" value="Gal_Oxase/kelch_b-propeller"/>
</dbReference>
<comment type="caution">
    <text evidence="4">The sequence shown here is derived from an EMBL/GenBank/DDBJ whole genome shotgun (WGS) entry which is preliminary data.</text>
</comment>
<proteinExistence type="predicted"/>